<accession>A0A2K0UB49</accession>
<dbReference type="OrthoDB" id="5343383at2759"/>
<gene>
    <name evidence="1" type="ORF">THARTR1_04698</name>
</gene>
<protein>
    <submittedName>
        <fullName evidence="1">Uncharacterized protein</fullName>
    </submittedName>
</protein>
<dbReference type="EMBL" id="MTYI01000056">
    <property type="protein sequence ID" value="PNP55009.1"/>
    <property type="molecule type" value="Genomic_DNA"/>
</dbReference>
<comment type="caution">
    <text evidence="1">The sequence shown here is derived from an EMBL/GenBank/DDBJ whole genome shotgun (WGS) entry which is preliminary data.</text>
</comment>
<reference evidence="1 2" key="1">
    <citation type="submission" date="2017-02" db="EMBL/GenBank/DDBJ databases">
        <title>Genomes of Trichoderma spp. with biocontrol activity.</title>
        <authorList>
            <person name="Gardiner D."/>
            <person name="Kazan K."/>
            <person name="Vos C."/>
            <person name="Harvey P."/>
        </authorList>
    </citation>
    <scope>NUCLEOTIDE SEQUENCE [LARGE SCALE GENOMIC DNA]</scope>
    <source>
        <strain evidence="1 2">Tr1</strain>
    </source>
</reference>
<dbReference type="AlphaFoldDB" id="A0A2K0UB49"/>
<dbReference type="Proteomes" id="UP000236290">
    <property type="component" value="Unassembled WGS sequence"/>
</dbReference>
<sequence>MPTLSEISYSREECISAVRGYYTFLTTMYVNESDVIEPPAEGWPDITTSTMQGLGKTDEVVSLLRHLPYIREPNSDNDRIQSAGYSYFADWQDIGRLLRRDPSQAEPRKVVSESASLFEVIPPHVVSLTHGGREVFLLDTELGIVLWYECPGEIRYSPSRETIKDDPYDYEEDEAQAEWRGECTAWAVSDFFEMLKDQFRELQFIPLNHRVVVDVYTKLWHGSAGMRELVQSVYKEHGWPDMDRYRKEDCLKAIQKAFEEHYPDDAHR</sequence>
<organism evidence="1 2">
    <name type="scientific">Trichoderma harzianum</name>
    <name type="common">Hypocrea lixii</name>
    <dbReference type="NCBI Taxonomy" id="5544"/>
    <lineage>
        <taxon>Eukaryota</taxon>
        <taxon>Fungi</taxon>
        <taxon>Dikarya</taxon>
        <taxon>Ascomycota</taxon>
        <taxon>Pezizomycotina</taxon>
        <taxon>Sordariomycetes</taxon>
        <taxon>Hypocreomycetidae</taxon>
        <taxon>Hypocreales</taxon>
        <taxon>Hypocreaceae</taxon>
        <taxon>Trichoderma</taxon>
    </lineage>
</organism>
<proteinExistence type="predicted"/>
<name>A0A2K0UB49_TRIHA</name>
<evidence type="ECO:0000313" key="1">
    <source>
        <dbReference type="EMBL" id="PNP55009.1"/>
    </source>
</evidence>
<evidence type="ECO:0000313" key="2">
    <source>
        <dbReference type="Proteomes" id="UP000236290"/>
    </source>
</evidence>